<feature type="compositionally biased region" description="Basic and acidic residues" evidence="1">
    <location>
        <begin position="63"/>
        <end position="77"/>
    </location>
</feature>
<evidence type="ECO:0000313" key="3">
    <source>
        <dbReference type="EMBL" id="GBG77717.1"/>
    </source>
</evidence>
<dbReference type="Gene3D" id="1.10.10.60">
    <property type="entry name" value="Homeodomain-like"/>
    <property type="match status" value="1"/>
</dbReference>
<name>A0A388L5Z2_CHABU</name>
<dbReference type="EMBL" id="BFEA01000275">
    <property type="protein sequence ID" value="GBG77717.1"/>
    <property type="molecule type" value="Genomic_DNA"/>
</dbReference>
<feature type="region of interest" description="Disordered" evidence="1">
    <location>
        <begin position="174"/>
        <end position="211"/>
    </location>
</feature>
<feature type="domain" description="Myb/SANT-like DNA-binding" evidence="2">
    <location>
        <begin position="323"/>
        <end position="397"/>
    </location>
</feature>
<evidence type="ECO:0000259" key="2">
    <source>
        <dbReference type="Pfam" id="PF13837"/>
    </source>
</evidence>
<evidence type="ECO:0000256" key="1">
    <source>
        <dbReference type="SAM" id="MobiDB-lite"/>
    </source>
</evidence>
<dbReference type="Gramene" id="GBG77717">
    <property type="protein sequence ID" value="GBG77717"/>
    <property type="gene ID" value="CBR_g24164"/>
</dbReference>
<comment type="caution">
    <text evidence="3">The sequence shown here is derived from an EMBL/GenBank/DDBJ whole genome shotgun (WGS) entry which is preliminary data.</text>
</comment>
<accession>A0A388L5Z2</accession>
<reference evidence="3 4" key="1">
    <citation type="journal article" date="2018" name="Cell">
        <title>The Chara Genome: Secondary Complexity and Implications for Plant Terrestrialization.</title>
        <authorList>
            <person name="Nishiyama T."/>
            <person name="Sakayama H."/>
            <person name="Vries J.D."/>
            <person name="Buschmann H."/>
            <person name="Saint-Marcoux D."/>
            <person name="Ullrich K.K."/>
            <person name="Haas F.B."/>
            <person name="Vanderstraeten L."/>
            <person name="Becker D."/>
            <person name="Lang D."/>
            <person name="Vosolsobe S."/>
            <person name="Rombauts S."/>
            <person name="Wilhelmsson P.K.I."/>
            <person name="Janitza P."/>
            <person name="Kern R."/>
            <person name="Heyl A."/>
            <person name="Rumpler F."/>
            <person name="Villalobos L.I.A.C."/>
            <person name="Clay J.M."/>
            <person name="Skokan R."/>
            <person name="Toyoda A."/>
            <person name="Suzuki Y."/>
            <person name="Kagoshima H."/>
            <person name="Schijlen E."/>
            <person name="Tajeshwar N."/>
            <person name="Catarino B."/>
            <person name="Hetherington A.J."/>
            <person name="Saltykova A."/>
            <person name="Bonnot C."/>
            <person name="Breuninger H."/>
            <person name="Symeonidi A."/>
            <person name="Radhakrishnan G.V."/>
            <person name="Van Nieuwerburgh F."/>
            <person name="Deforce D."/>
            <person name="Chang C."/>
            <person name="Karol K.G."/>
            <person name="Hedrich R."/>
            <person name="Ulvskov P."/>
            <person name="Glockner G."/>
            <person name="Delwiche C.F."/>
            <person name="Petrasek J."/>
            <person name="Van de Peer Y."/>
            <person name="Friml J."/>
            <person name="Beilby M."/>
            <person name="Dolan L."/>
            <person name="Kohara Y."/>
            <person name="Sugano S."/>
            <person name="Fujiyama A."/>
            <person name="Delaux P.-M."/>
            <person name="Quint M."/>
            <person name="TheiBen G."/>
            <person name="Hagemann M."/>
            <person name="Harholt J."/>
            <person name="Dunand C."/>
            <person name="Zachgo S."/>
            <person name="Langdale J."/>
            <person name="Maumus F."/>
            <person name="Straeten D.V.D."/>
            <person name="Gould S.B."/>
            <person name="Rensing S.A."/>
        </authorList>
    </citation>
    <scope>NUCLEOTIDE SEQUENCE [LARGE SCALE GENOMIC DNA]</scope>
    <source>
        <strain evidence="3 4">S276</strain>
    </source>
</reference>
<dbReference type="OrthoDB" id="1927263at2759"/>
<sequence>MADVFRKLLLLLLAVILLLVVVFVQVCILGRLPSRGRRKGRARKSVAMDRRRPNLSTLSAPYPDDRPPICTGVDRRAAGPSPYEGLPPHLQPLPDSDEGEAEVDVSRTVPLGSGSTQEWTGSQLYDRRPAKYGQSFTSLLHEGAEEEECLPPIDLTFGLQSGSPSSATRTVVVNPHPDDDAGQVTLGGRGTRGGAAAEVTSGKTTAWPRTQATSRARIWKEVRKELRRQQEDSITQGVQRLRVGERSEQADVVGGVGDVWTTTDEFQCDVEEDDTADVFPVRAPNMGGRGGRGRASTTAVRRRTRSSAGSTDAEGEGDGEGGRNFWSVEHMVSLIRAKRDQDAQLQASGHSFTRMRSREWKWLDVRKRLLKVGIDRPADKCGKKWDNLMQHFKKVHLFMGTSGREDFFQLTSQQRADKGFNFTMDRAMYDEIKGAKERSHTVSPTNVADIGGAGGVQLASAQSAPRESVGDGDAAADGIDEDDTSARGGSHTSGSPAGLGKRKNVRKQTFDALAESMDKHGVLMASTMESASKRQCSIPIRQCEAIEAEVEIQKQHCAASTEVSKLMCQALLEIAKAIRER</sequence>
<feature type="region of interest" description="Disordered" evidence="1">
    <location>
        <begin position="279"/>
        <end position="322"/>
    </location>
</feature>
<dbReference type="Proteomes" id="UP000265515">
    <property type="component" value="Unassembled WGS sequence"/>
</dbReference>
<keyword evidence="4" id="KW-1185">Reference proteome</keyword>
<organism evidence="3 4">
    <name type="scientific">Chara braunii</name>
    <name type="common">Braun's stonewort</name>
    <dbReference type="NCBI Taxonomy" id="69332"/>
    <lineage>
        <taxon>Eukaryota</taxon>
        <taxon>Viridiplantae</taxon>
        <taxon>Streptophyta</taxon>
        <taxon>Charophyceae</taxon>
        <taxon>Charales</taxon>
        <taxon>Characeae</taxon>
        <taxon>Chara</taxon>
    </lineage>
</organism>
<feature type="compositionally biased region" description="Polar residues" evidence="1">
    <location>
        <begin position="201"/>
        <end position="211"/>
    </location>
</feature>
<dbReference type="Pfam" id="PF13837">
    <property type="entry name" value="Myb_DNA-bind_4"/>
    <property type="match status" value="1"/>
</dbReference>
<dbReference type="PANTHER" id="PTHR33492:SF14">
    <property type="entry name" value="MYB-LIKE DOMAIN-CONTAINING PROTEIN"/>
    <property type="match status" value="1"/>
</dbReference>
<dbReference type="AlphaFoldDB" id="A0A388L5Z2"/>
<feature type="region of interest" description="Disordered" evidence="1">
    <location>
        <begin position="458"/>
        <end position="505"/>
    </location>
</feature>
<evidence type="ECO:0000313" key="4">
    <source>
        <dbReference type="Proteomes" id="UP000265515"/>
    </source>
</evidence>
<dbReference type="PANTHER" id="PTHR33492">
    <property type="entry name" value="OSJNBA0043A12.37 PROTEIN-RELATED"/>
    <property type="match status" value="1"/>
</dbReference>
<protein>
    <recommendedName>
        <fullName evidence="2">Myb/SANT-like DNA-binding domain-containing protein</fullName>
    </recommendedName>
</protein>
<feature type="region of interest" description="Disordered" evidence="1">
    <location>
        <begin position="39"/>
        <end position="120"/>
    </location>
</feature>
<gene>
    <name evidence="3" type="ORF">CBR_g24164</name>
</gene>
<dbReference type="InterPro" id="IPR044822">
    <property type="entry name" value="Myb_DNA-bind_4"/>
</dbReference>
<proteinExistence type="predicted"/>